<name>A0A1T4JMV7_TREPO</name>
<dbReference type="RefSeq" id="WP_078932524.1">
    <property type="nucleotide sequence ID" value="NZ_FUWG01000004.1"/>
</dbReference>
<dbReference type="STRING" id="261392.SAMN02745149_00603"/>
<sequence>MIRYLKKLFSVAAAIFVCCGAFAKGIIVSIGAGTNWKEKREPQVAVWLEDADGNYIRTLYVTSRAEKRSWIFSPKDGRPESLPVWYCASGENPAKGGGERTALDAVSSATPKGGVIFGAEIDGEKSYVIKVELNNSFDYNGFYTKKNSGVNGQPSVVYGALIPAGFTQEIRLELLGTGSVDGSDGIIHPETENLTTAKNIISCIAVVPSAEGE</sequence>
<reference evidence="2 3" key="1">
    <citation type="submission" date="2017-02" db="EMBL/GenBank/DDBJ databases">
        <authorList>
            <person name="Peterson S.W."/>
        </authorList>
    </citation>
    <scope>NUCLEOTIDE SEQUENCE [LARGE SCALE GENOMIC DNA]</scope>
    <source>
        <strain evidence="2 3">ATCC BAA-908</strain>
    </source>
</reference>
<evidence type="ECO:0000256" key="1">
    <source>
        <dbReference type="SAM" id="SignalP"/>
    </source>
</evidence>
<gene>
    <name evidence="2" type="ORF">SAMN02745149_00603</name>
</gene>
<proteinExistence type="predicted"/>
<protein>
    <recommendedName>
        <fullName evidence="4">DUF2271 domain-containing protein</fullName>
    </recommendedName>
</protein>
<dbReference type="Proteomes" id="UP000190423">
    <property type="component" value="Unassembled WGS sequence"/>
</dbReference>
<accession>A0A1T4JMV7</accession>
<keyword evidence="1" id="KW-0732">Signal</keyword>
<dbReference type="OrthoDB" id="358935at2"/>
<dbReference type="GeneID" id="78315917"/>
<evidence type="ECO:0008006" key="4">
    <source>
        <dbReference type="Google" id="ProtNLM"/>
    </source>
</evidence>
<evidence type="ECO:0000313" key="2">
    <source>
        <dbReference type="EMBL" id="SJZ31532.1"/>
    </source>
</evidence>
<evidence type="ECO:0000313" key="3">
    <source>
        <dbReference type="Proteomes" id="UP000190423"/>
    </source>
</evidence>
<dbReference type="InterPro" id="IPR014469">
    <property type="entry name" value="DUF2271"/>
</dbReference>
<feature type="chain" id="PRO_5012413881" description="DUF2271 domain-containing protein" evidence="1">
    <location>
        <begin position="24"/>
        <end position="213"/>
    </location>
</feature>
<keyword evidence="3" id="KW-1185">Reference proteome</keyword>
<dbReference type="EMBL" id="FUWG01000004">
    <property type="protein sequence ID" value="SJZ31532.1"/>
    <property type="molecule type" value="Genomic_DNA"/>
</dbReference>
<dbReference type="Pfam" id="PF10029">
    <property type="entry name" value="DUF2271"/>
    <property type="match status" value="1"/>
</dbReference>
<organism evidence="2 3">
    <name type="scientific">Treponema porcinum</name>
    <dbReference type="NCBI Taxonomy" id="261392"/>
    <lineage>
        <taxon>Bacteria</taxon>
        <taxon>Pseudomonadati</taxon>
        <taxon>Spirochaetota</taxon>
        <taxon>Spirochaetia</taxon>
        <taxon>Spirochaetales</taxon>
        <taxon>Treponemataceae</taxon>
        <taxon>Treponema</taxon>
    </lineage>
</organism>
<dbReference type="AlphaFoldDB" id="A0A1T4JMV7"/>
<feature type="signal peptide" evidence="1">
    <location>
        <begin position="1"/>
        <end position="23"/>
    </location>
</feature>